<comment type="caution">
    <text evidence="1">The sequence shown here is derived from an EMBL/GenBank/DDBJ whole genome shotgun (WGS) entry which is preliminary data.</text>
</comment>
<feature type="non-terminal residue" evidence="1">
    <location>
        <position position="1"/>
    </location>
</feature>
<dbReference type="EMBL" id="LASV01000780">
    <property type="protein sequence ID" value="KKA16388.1"/>
    <property type="molecule type" value="Genomic_DNA"/>
</dbReference>
<evidence type="ECO:0000313" key="2">
    <source>
        <dbReference type="Proteomes" id="UP000053958"/>
    </source>
</evidence>
<protein>
    <submittedName>
        <fullName evidence="1">Uncharacterized protein</fullName>
    </submittedName>
</protein>
<evidence type="ECO:0000313" key="1">
    <source>
        <dbReference type="EMBL" id="KKA16388.1"/>
    </source>
</evidence>
<keyword evidence="2" id="KW-1185">Reference proteome</keyword>
<dbReference type="Proteomes" id="UP000053958">
    <property type="component" value="Unassembled WGS sequence"/>
</dbReference>
<organism evidence="1 2">
    <name type="scientific">Rasamsonia emersonii (strain ATCC 16479 / CBS 393.64 / IMI 116815)</name>
    <dbReference type="NCBI Taxonomy" id="1408163"/>
    <lineage>
        <taxon>Eukaryota</taxon>
        <taxon>Fungi</taxon>
        <taxon>Dikarya</taxon>
        <taxon>Ascomycota</taxon>
        <taxon>Pezizomycotina</taxon>
        <taxon>Eurotiomycetes</taxon>
        <taxon>Eurotiomycetidae</taxon>
        <taxon>Eurotiales</taxon>
        <taxon>Trichocomaceae</taxon>
        <taxon>Rasamsonia</taxon>
    </lineage>
</organism>
<accession>A0A0F4YFJ8</accession>
<proteinExistence type="predicted"/>
<reference evidence="1 2" key="1">
    <citation type="submission" date="2015-04" db="EMBL/GenBank/DDBJ databases">
        <authorList>
            <person name="Heijne W.H."/>
            <person name="Fedorova N.D."/>
            <person name="Nierman W.C."/>
            <person name="Vollebregt A.W."/>
            <person name="Zhao Z."/>
            <person name="Wu L."/>
            <person name="Kumar M."/>
            <person name="Stam H."/>
            <person name="van den Berg M.A."/>
            <person name="Pel H.J."/>
        </authorList>
    </citation>
    <scope>NUCLEOTIDE SEQUENCE [LARGE SCALE GENOMIC DNA]</scope>
    <source>
        <strain evidence="1 2">CBS 393.64</strain>
    </source>
</reference>
<sequence>DTRWRCYRVSIQEGDIAISEHALQDSNHALDGDEDAQEESQKNLRYDKFSKKSMGFGEKNQYFGGLEGFRYKSCNFLRFWGAKTAPNFAYAKSLYLI</sequence>
<dbReference type="RefSeq" id="XP_013323000.1">
    <property type="nucleotide sequence ID" value="XM_013467546.1"/>
</dbReference>
<name>A0A0F4YFJ8_RASE3</name>
<gene>
    <name evidence="1" type="ORF">T310_10036</name>
</gene>
<dbReference type="AlphaFoldDB" id="A0A0F4YFJ8"/>
<dbReference type="GeneID" id="25313094"/>